<proteinExistence type="predicted"/>
<sequence>MPLSAWASACLLLANGPSIAATLEGRQPDDLTALLQSSSGTVRKASAEYDSNLAVSRYNLTGLPAGVHCADVPDACKPPFNCNMHTASSMYSSITYSTDGHANYNSWCHTPYLEYALKCQRRAFPEATVALTRTRELHPELVEMDGQYCFAAGHCENSHVSEETTLEQMEDMCDDIFGHGVWTSKGLLDLFRAKAGKKRKENEYAQLACAMGNFHCDVLYCKEKFCEVEHWRKKYGHLAAPDPPYQAEVQLQQKRR</sequence>
<dbReference type="EMBL" id="HBGQ01086836">
    <property type="protein sequence ID" value="CAD9520268.1"/>
    <property type="molecule type" value="Transcribed_RNA"/>
</dbReference>
<gene>
    <name evidence="2" type="ORF">AAND1436_LOCUS41363</name>
</gene>
<keyword evidence="1" id="KW-0732">Signal</keyword>
<feature type="chain" id="PRO_5031303591" evidence="1">
    <location>
        <begin position="21"/>
        <end position="256"/>
    </location>
</feature>
<evidence type="ECO:0000256" key="1">
    <source>
        <dbReference type="SAM" id="SignalP"/>
    </source>
</evidence>
<evidence type="ECO:0000313" key="2">
    <source>
        <dbReference type="EMBL" id="CAD9520268.1"/>
    </source>
</evidence>
<protein>
    <submittedName>
        <fullName evidence="2">Uncharacterized protein</fullName>
    </submittedName>
</protein>
<reference evidence="2" key="1">
    <citation type="submission" date="2021-01" db="EMBL/GenBank/DDBJ databases">
        <authorList>
            <person name="Corre E."/>
            <person name="Pelletier E."/>
            <person name="Niang G."/>
            <person name="Scheremetjew M."/>
            <person name="Finn R."/>
            <person name="Kale V."/>
            <person name="Holt S."/>
            <person name="Cochrane G."/>
            <person name="Meng A."/>
            <person name="Brown T."/>
            <person name="Cohen L."/>
        </authorList>
    </citation>
    <scope>NUCLEOTIDE SEQUENCE</scope>
    <source>
        <strain evidence="2">CCMP2222</strain>
    </source>
</reference>
<name>A0A7S2IJ08_9DINO</name>
<organism evidence="2">
    <name type="scientific">Alexandrium andersonii</name>
    <dbReference type="NCBI Taxonomy" id="327968"/>
    <lineage>
        <taxon>Eukaryota</taxon>
        <taxon>Sar</taxon>
        <taxon>Alveolata</taxon>
        <taxon>Dinophyceae</taxon>
        <taxon>Gonyaulacales</taxon>
        <taxon>Pyrocystaceae</taxon>
        <taxon>Alexandrium</taxon>
    </lineage>
</organism>
<feature type="signal peptide" evidence="1">
    <location>
        <begin position="1"/>
        <end position="20"/>
    </location>
</feature>
<accession>A0A7S2IJ08</accession>
<dbReference type="AlphaFoldDB" id="A0A7S2IJ08"/>